<dbReference type="EMBL" id="PP780467">
    <property type="protein sequence ID" value="XBN74675.1"/>
    <property type="molecule type" value="Genomic_DNA"/>
</dbReference>
<reference evidence="1" key="1">
    <citation type="submission" date="2024-05" db="EMBL/GenBank/DDBJ databases">
        <authorList>
            <person name="Kwon M."/>
            <person name="Moon K."/>
        </authorList>
    </citation>
    <scope>NUCLEOTIDE SEQUENCE</scope>
</reference>
<accession>A0AAU7J8X1</accession>
<proteinExistence type="predicted"/>
<sequence length="99" mass="10553">MAAGLQCFDAQGRLTLDVTDRMGRVVGSVLTGNNAGDITDSGMSYGDPWFMVVLQPGQSEGYFYQGGAVVTKWRPAVTINGNNISWTAGVPSLLIYGVY</sequence>
<name>A0AAU7J8X1_9CAUD</name>
<evidence type="ECO:0008006" key="2">
    <source>
        <dbReference type="Google" id="ProtNLM"/>
    </source>
</evidence>
<reference evidence="1" key="2">
    <citation type="submission" date="2024-06" db="EMBL/GenBank/DDBJ databases">
        <title>Novel bacteriophage MK21 infecting Xanthomonas citri.</title>
        <authorList>
            <person name="Song S.-H."/>
            <person name="Lee A.H."/>
            <person name="Choi K.-M."/>
            <person name="Oh D."/>
            <person name="Park J.-G."/>
        </authorList>
    </citation>
    <scope>NUCLEOTIDE SEQUENCE</scope>
</reference>
<organism evidence="1">
    <name type="scientific">Xanthomonas phage MK21</name>
    <dbReference type="NCBI Taxonomy" id="3148942"/>
    <lineage>
        <taxon>Viruses</taxon>
        <taxon>Duplodnaviria</taxon>
        <taxon>Heunggongvirae</taxon>
        <taxon>Uroviricota</taxon>
        <taxon>Caudoviricetes</taxon>
    </lineage>
</organism>
<evidence type="ECO:0000313" key="1">
    <source>
        <dbReference type="EMBL" id="XBN74675.1"/>
    </source>
</evidence>
<protein>
    <recommendedName>
        <fullName evidence="2">Tail fiber protein</fullName>
    </recommendedName>
</protein>